<reference evidence="1 2" key="1">
    <citation type="submission" date="2023-12" db="EMBL/GenBank/DDBJ databases">
        <title>Novel species of the genus Arcicella isolated from rivers.</title>
        <authorList>
            <person name="Lu H."/>
        </authorList>
    </citation>
    <scope>NUCLEOTIDE SEQUENCE [LARGE SCALE GENOMIC DNA]</scope>
    <source>
        <strain evidence="1 2">DC2W</strain>
    </source>
</reference>
<dbReference type="Proteomes" id="UP001303899">
    <property type="component" value="Unassembled WGS sequence"/>
</dbReference>
<dbReference type="InterPro" id="IPR024524">
    <property type="entry name" value="DUF3800"/>
</dbReference>
<keyword evidence="2" id="KW-1185">Reference proteome</keyword>
<comment type="caution">
    <text evidence="1">The sequence shown here is derived from an EMBL/GenBank/DDBJ whole genome shotgun (WGS) entry which is preliminary data.</text>
</comment>
<organism evidence="1 2">
    <name type="scientific">Arcicella gelida</name>
    <dbReference type="NCBI Taxonomy" id="2984195"/>
    <lineage>
        <taxon>Bacteria</taxon>
        <taxon>Pseudomonadati</taxon>
        <taxon>Bacteroidota</taxon>
        <taxon>Cytophagia</taxon>
        <taxon>Cytophagales</taxon>
        <taxon>Flectobacillaceae</taxon>
        <taxon>Arcicella</taxon>
    </lineage>
</organism>
<sequence>MEYFIWCDESVKKGQYFSNFYGGVLVKSKDLKYVQKKLTEVRVAQGLLNEIKWQKVTEHYVDKYINAIDVFFDLMEQGKVKMRVMFTQNSNKPLNLSNQHLEDEYFILYYQFFKHAFGLINSNDNESGKPVYIRAYFDTLPDKIEKNNRFKEFIKGLEREQNFQLSKIKFRKDAIAEVRSHEHVLLQFMDVVLGAMAFRLNDLHKEIPEGKKRRGKRTKAKEKLYKHILTRIRKIHKGFNIGKSTGKKVGMESLWLDAYRHWNFIPKEHEVDNTLHKQKK</sequence>
<evidence type="ECO:0000313" key="1">
    <source>
        <dbReference type="EMBL" id="MEA5405091.1"/>
    </source>
</evidence>
<dbReference type="Pfam" id="PF12686">
    <property type="entry name" value="DUF3800"/>
    <property type="match status" value="1"/>
</dbReference>
<dbReference type="RefSeq" id="WP_323698511.1">
    <property type="nucleotide sequence ID" value="NZ_JAYGIL010000029.1"/>
</dbReference>
<accession>A0ABU5S9E5</accession>
<gene>
    <name evidence="1" type="ORF">VB776_19305</name>
</gene>
<name>A0ABU5S9E5_9BACT</name>
<evidence type="ECO:0000313" key="2">
    <source>
        <dbReference type="Proteomes" id="UP001303899"/>
    </source>
</evidence>
<protein>
    <submittedName>
        <fullName evidence="1">DUF3800 domain-containing protein</fullName>
    </submittedName>
</protein>
<proteinExistence type="predicted"/>
<dbReference type="EMBL" id="JAYGIL010000029">
    <property type="protein sequence ID" value="MEA5405091.1"/>
    <property type="molecule type" value="Genomic_DNA"/>
</dbReference>